<dbReference type="InterPro" id="IPR012223">
    <property type="entry name" value="TEII"/>
</dbReference>
<dbReference type="GO" id="GO:0008610">
    <property type="term" value="P:lipid biosynthetic process"/>
    <property type="evidence" value="ECO:0007669"/>
    <property type="project" value="TreeGrafter"/>
</dbReference>
<dbReference type="Proteomes" id="UP000253034">
    <property type="component" value="Unassembled WGS sequence"/>
</dbReference>
<accession>A0A369BB52</accession>
<evidence type="ECO:0000313" key="4">
    <source>
        <dbReference type="Proteomes" id="UP000253034"/>
    </source>
</evidence>
<proteinExistence type="inferred from homology"/>
<gene>
    <name evidence="3" type="ORF">DFR58_10421</name>
</gene>
<dbReference type="PANTHER" id="PTHR11487:SF0">
    <property type="entry name" value="S-ACYL FATTY ACID SYNTHASE THIOESTERASE, MEDIUM CHAIN"/>
    <property type="match status" value="1"/>
</dbReference>
<name>A0A369BB52_9FIRM</name>
<comment type="similarity">
    <text evidence="1">Belongs to the thioesterase family.</text>
</comment>
<dbReference type="AlphaFoldDB" id="A0A369BB52"/>
<evidence type="ECO:0000256" key="1">
    <source>
        <dbReference type="ARBA" id="ARBA00007169"/>
    </source>
</evidence>
<dbReference type="InterPro" id="IPR001031">
    <property type="entry name" value="Thioesterase"/>
</dbReference>
<comment type="caution">
    <text evidence="3">The sequence shown here is derived from an EMBL/GenBank/DDBJ whole genome shotgun (WGS) entry which is preliminary data.</text>
</comment>
<evidence type="ECO:0000313" key="3">
    <source>
        <dbReference type="EMBL" id="RCX18752.1"/>
    </source>
</evidence>
<dbReference type="Gene3D" id="3.40.50.1820">
    <property type="entry name" value="alpha/beta hydrolase"/>
    <property type="match status" value="1"/>
</dbReference>
<protein>
    <submittedName>
        <fullName evidence="3">External thioesterase TEII</fullName>
    </submittedName>
</protein>
<evidence type="ECO:0000259" key="2">
    <source>
        <dbReference type="Pfam" id="PF00975"/>
    </source>
</evidence>
<dbReference type="InterPro" id="IPR000073">
    <property type="entry name" value="AB_hydrolase_1"/>
</dbReference>
<feature type="domain" description="Thioesterase" evidence="2">
    <location>
        <begin position="17"/>
        <end position="243"/>
    </location>
</feature>
<organism evidence="3 4">
    <name type="scientific">Anaerobacterium chartisolvens</name>
    <dbReference type="NCBI Taxonomy" id="1297424"/>
    <lineage>
        <taxon>Bacteria</taxon>
        <taxon>Bacillati</taxon>
        <taxon>Bacillota</taxon>
        <taxon>Clostridia</taxon>
        <taxon>Eubacteriales</taxon>
        <taxon>Oscillospiraceae</taxon>
        <taxon>Anaerobacterium</taxon>
    </lineage>
</organism>
<dbReference type="OrthoDB" id="2213423at2"/>
<dbReference type="RefSeq" id="WP_114296608.1">
    <property type="nucleotide sequence ID" value="NZ_QPJT01000004.1"/>
</dbReference>
<dbReference type="PANTHER" id="PTHR11487">
    <property type="entry name" value="THIOESTERASE"/>
    <property type="match status" value="1"/>
</dbReference>
<dbReference type="Pfam" id="PF00975">
    <property type="entry name" value="Thioesterase"/>
    <property type="match status" value="1"/>
</dbReference>
<dbReference type="InterPro" id="IPR029058">
    <property type="entry name" value="AB_hydrolase_fold"/>
</dbReference>
<keyword evidence="4" id="KW-1185">Reference proteome</keyword>
<dbReference type="PRINTS" id="PR00111">
    <property type="entry name" value="ABHYDROLASE"/>
</dbReference>
<sequence>MNISLFSEVRKGEEGRQVIFFPYLGGSASAFNGLIDKLGGHMNVWVANPPGHGSSKLEPVEDIDVLTDMYYKEIIKIITPGCILFGHSMGGVIAYYLTQKIMENRDIAGGLKALVLSACAVPRSMRHEKNSLLPDSELLEKLAAYGAISKEVIQETGLLEFFLPVFRADYKILESAAVKEPDTAIDIPTFLVWGENDSVQPADTLGQWLSYIKDKITVLPIKEGEHLFIDSRASEVAEYIEKISDGAFILDDTLI</sequence>
<dbReference type="EMBL" id="QPJT01000004">
    <property type="protein sequence ID" value="RCX18752.1"/>
    <property type="molecule type" value="Genomic_DNA"/>
</dbReference>
<reference evidence="3 4" key="1">
    <citation type="submission" date="2018-07" db="EMBL/GenBank/DDBJ databases">
        <title>Genomic Encyclopedia of Type Strains, Phase IV (KMG-IV): sequencing the most valuable type-strain genomes for metagenomic binning, comparative biology and taxonomic classification.</title>
        <authorList>
            <person name="Goeker M."/>
        </authorList>
    </citation>
    <scope>NUCLEOTIDE SEQUENCE [LARGE SCALE GENOMIC DNA]</scope>
    <source>
        <strain evidence="3 4">DSM 27016</strain>
    </source>
</reference>
<dbReference type="SUPFAM" id="SSF53474">
    <property type="entry name" value="alpha/beta-Hydrolases"/>
    <property type="match status" value="1"/>
</dbReference>